<reference evidence="7" key="1">
    <citation type="submission" date="2019-07" db="EMBL/GenBank/DDBJ databases">
        <title>Genomic Encyclopedia of Type Strains, Phase IV (KMG-IV): sequencing the most valuable type-strain genomes for metagenomic binning, comparative biology and taxonomic classification.</title>
        <authorList>
            <person name="Goeker M."/>
        </authorList>
    </citation>
    <scope>NUCLEOTIDE SEQUENCE</scope>
    <source>
        <strain evidence="7">DSM 44596</strain>
    </source>
</reference>
<dbReference type="GO" id="GO:0046872">
    <property type="term" value="F:metal ion binding"/>
    <property type="evidence" value="ECO:0007669"/>
    <property type="project" value="UniProtKB-KW"/>
</dbReference>
<evidence type="ECO:0000256" key="3">
    <source>
        <dbReference type="ARBA" id="ARBA00023004"/>
    </source>
</evidence>
<feature type="domain" description="4Fe-4S ferredoxin-type" evidence="6">
    <location>
        <begin position="1"/>
        <end position="30"/>
    </location>
</feature>
<feature type="compositionally biased region" description="Polar residues" evidence="5">
    <location>
        <begin position="97"/>
        <end position="117"/>
    </location>
</feature>
<dbReference type="GO" id="GO:0051539">
    <property type="term" value="F:4 iron, 4 sulfur cluster binding"/>
    <property type="evidence" value="ECO:0007669"/>
    <property type="project" value="UniProtKB-KW"/>
</dbReference>
<dbReference type="InterPro" id="IPR017900">
    <property type="entry name" value="4Fe4S_Fe_S_CS"/>
</dbReference>
<sequence>MIEIINADRCTTCDICVRICPMNVFEAVPDAPPVIARHSDCQTCFQCEAYCPADAMFVSPSRTPEPQGSEFLDEEHLLGQNLLGMYRERVGWRKSSARPTQSTADYHQLAQNARRTP</sequence>
<keyword evidence="1" id="KW-0004">4Fe-4S</keyword>
<dbReference type="InterPro" id="IPR017896">
    <property type="entry name" value="4Fe4S_Fe-S-bd"/>
</dbReference>
<dbReference type="AlphaFoldDB" id="A0A652YRS5"/>
<accession>A0A652YRS5</accession>
<feature type="region of interest" description="Disordered" evidence="5">
    <location>
        <begin position="93"/>
        <end position="117"/>
    </location>
</feature>
<evidence type="ECO:0000259" key="6">
    <source>
        <dbReference type="PROSITE" id="PS51379"/>
    </source>
</evidence>
<protein>
    <submittedName>
        <fullName evidence="7">NAD-dependent dihydropyrimidine dehydrogenase PreA subunit</fullName>
    </submittedName>
</protein>
<dbReference type="SUPFAM" id="SSF54862">
    <property type="entry name" value="4Fe-4S ferredoxins"/>
    <property type="match status" value="1"/>
</dbReference>
<comment type="caution">
    <text evidence="7">The sequence shown here is derived from an EMBL/GenBank/DDBJ whole genome shotgun (WGS) entry which is preliminary data.</text>
</comment>
<evidence type="ECO:0000256" key="2">
    <source>
        <dbReference type="ARBA" id="ARBA00022723"/>
    </source>
</evidence>
<dbReference type="Pfam" id="PF13187">
    <property type="entry name" value="Fer4_9"/>
    <property type="match status" value="1"/>
</dbReference>
<dbReference type="PROSITE" id="PS51379">
    <property type="entry name" value="4FE4S_FER_2"/>
    <property type="match status" value="2"/>
</dbReference>
<evidence type="ECO:0000256" key="4">
    <source>
        <dbReference type="ARBA" id="ARBA00023014"/>
    </source>
</evidence>
<keyword evidence="3" id="KW-0408">Iron</keyword>
<dbReference type="Gene3D" id="3.30.70.20">
    <property type="match status" value="1"/>
</dbReference>
<dbReference type="PROSITE" id="PS00198">
    <property type="entry name" value="4FE4S_FER_1"/>
    <property type="match status" value="2"/>
</dbReference>
<gene>
    <name evidence="7" type="ORF">FNL38_103628</name>
</gene>
<evidence type="ECO:0000313" key="7">
    <source>
        <dbReference type="EMBL" id="TYQ05276.1"/>
    </source>
</evidence>
<dbReference type="EMBL" id="VNIQ01000003">
    <property type="protein sequence ID" value="TYQ05276.1"/>
    <property type="molecule type" value="Genomic_DNA"/>
</dbReference>
<keyword evidence="4" id="KW-0411">Iron-sulfur</keyword>
<proteinExistence type="predicted"/>
<keyword evidence="2" id="KW-0479">Metal-binding</keyword>
<dbReference type="PANTHER" id="PTHR43687">
    <property type="entry name" value="ADENYLYLSULFATE REDUCTASE, BETA SUBUNIT"/>
    <property type="match status" value="1"/>
</dbReference>
<organism evidence="7">
    <name type="scientific">Nocardia globerula</name>
    <dbReference type="NCBI Taxonomy" id="1818"/>
    <lineage>
        <taxon>Bacteria</taxon>
        <taxon>Bacillati</taxon>
        <taxon>Actinomycetota</taxon>
        <taxon>Actinomycetes</taxon>
        <taxon>Mycobacteriales</taxon>
        <taxon>Nocardiaceae</taxon>
        <taxon>Nocardia</taxon>
    </lineage>
</organism>
<name>A0A652YRS5_NOCGL</name>
<feature type="domain" description="4Fe-4S ferredoxin-type" evidence="6">
    <location>
        <begin position="31"/>
        <end position="61"/>
    </location>
</feature>
<dbReference type="PANTHER" id="PTHR43687:SF1">
    <property type="entry name" value="FERREDOXIN III"/>
    <property type="match status" value="1"/>
</dbReference>
<dbReference type="InterPro" id="IPR050572">
    <property type="entry name" value="Fe-S_Ferredoxin"/>
</dbReference>
<evidence type="ECO:0000256" key="1">
    <source>
        <dbReference type="ARBA" id="ARBA00022485"/>
    </source>
</evidence>
<evidence type="ECO:0000256" key="5">
    <source>
        <dbReference type="SAM" id="MobiDB-lite"/>
    </source>
</evidence>